<organism evidence="1 2">
    <name type="scientific">Electrophorus voltai</name>
    <dbReference type="NCBI Taxonomy" id="2609070"/>
    <lineage>
        <taxon>Eukaryota</taxon>
        <taxon>Metazoa</taxon>
        <taxon>Chordata</taxon>
        <taxon>Craniata</taxon>
        <taxon>Vertebrata</taxon>
        <taxon>Euteleostomi</taxon>
        <taxon>Actinopterygii</taxon>
        <taxon>Neopterygii</taxon>
        <taxon>Teleostei</taxon>
        <taxon>Ostariophysi</taxon>
        <taxon>Gymnotiformes</taxon>
        <taxon>Gymnotoidei</taxon>
        <taxon>Gymnotidae</taxon>
        <taxon>Electrophorus</taxon>
    </lineage>
</organism>
<keyword evidence="2" id="KW-1185">Reference proteome</keyword>
<comment type="caution">
    <text evidence="1">The sequence shown here is derived from an EMBL/GenBank/DDBJ whole genome shotgun (WGS) entry which is preliminary data.</text>
</comment>
<evidence type="ECO:0008006" key="3">
    <source>
        <dbReference type="Google" id="ProtNLM"/>
    </source>
</evidence>
<reference evidence="1" key="1">
    <citation type="submission" date="2023-03" db="EMBL/GenBank/DDBJ databases">
        <title>Electrophorus voltai genome.</title>
        <authorList>
            <person name="Bian C."/>
        </authorList>
    </citation>
    <scope>NUCLEOTIDE SEQUENCE</scope>
    <source>
        <strain evidence="1">CB-2022</strain>
        <tissue evidence="1">Muscle</tissue>
    </source>
</reference>
<dbReference type="PANTHER" id="PTHR47510:SF3">
    <property type="entry name" value="ENDO_EXONUCLEASE_PHOSPHATASE DOMAIN-CONTAINING PROTEIN"/>
    <property type="match status" value="1"/>
</dbReference>
<evidence type="ECO:0000313" key="2">
    <source>
        <dbReference type="Proteomes" id="UP001239994"/>
    </source>
</evidence>
<gene>
    <name evidence="1" type="ORF">P4O66_003678</name>
</gene>
<dbReference type="AlphaFoldDB" id="A0AAD8ZSZ4"/>
<protein>
    <recommendedName>
        <fullName evidence="3">Endonuclease/exonuclease/phosphatase domain-containing protein</fullName>
    </recommendedName>
</protein>
<accession>A0AAD8ZSZ4</accession>
<proteinExistence type="predicted"/>
<dbReference type="PANTHER" id="PTHR47510">
    <property type="entry name" value="REVERSE TRANSCRIPTASE DOMAIN-CONTAINING PROTEIN"/>
    <property type="match status" value="1"/>
</dbReference>
<sequence>MDRMADSRKARGGGVCVMVNNSWCNANVVTLAHCCSPNPELLALKPTRTLCELHEALTQFQVQHWDLLVFGDFNSANLKCEVPNLYQHVTFPTRGKRTLDHCYTPYKDSYMALAHPLFDHTAIFLIPNYKQKLKQETQIQRVVVCWTDQSVATLQDVLDDTDRYMFWCSTDVNEFTEAAVGFIGKLVDDTIPRATIKMFPNQKHWVDKTIREALNSCTPAYNAA</sequence>
<dbReference type="Proteomes" id="UP001239994">
    <property type="component" value="Unassembled WGS sequence"/>
</dbReference>
<dbReference type="EMBL" id="JAROKS010000003">
    <property type="protein sequence ID" value="KAK1804839.1"/>
    <property type="molecule type" value="Genomic_DNA"/>
</dbReference>
<name>A0AAD8ZSZ4_9TELE</name>
<evidence type="ECO:0000313" key="1">
    <source>
        <dbReference type="EMBL" id="KAK1804839.1"/>
    </source>
</evidence>